<dbReference type="InterPro" id="IPR001509">
    <property type="entry name" value="Epimerase_deHydtase"/>
</dbReference>
<dbReference type="SUPFAM" id="SSF51735">
    <property type="entry name" value="NAD(P)-binding Rossmann-fold domains"/>
    <property type="match status" value="1"/>
</dbReference>
<dbReference type="Proteomes" id="UP000052013">
    <property type="component" value="Unassembled WGS sequence"/>
</dbReference>
<dbReference type="PANTHER" id="PTHR48079:SF6">
    <property type="entry name" value="NAD(P)-BINDING DOMAIN-CONTAINING PROTEIN-RELATED"/>
    <property type="match status" value="1"/>
</dbReference>
<protein>
    <recommendedName>
        <fullName evidence="1">NAD-dependent epimerase/dehydratase domain-containing protein</fullName>
    </recommendedName>
</protein>
<comment type="caution">
    <text evidence="2">The sequence shown here is derived from an EMBL/GenBank/DDBJ whole genome shotgun (WGS) entry which is preliminary data.</text>
</comment>
<gene>
    <name evidence="2" type="ORF">FC85_GL002582</name>
</gene>
<dbReference type="GO" id="GO:0004029">
    <property type="term" value="F:aldehyde dehydrogenase (NAD+) activity"/>
    <property type="evidence" value="ECO:0007669"/>
    <property type="project" value="TreeGrafter"/>
</dbReference>
<dbReference type="AlphaFoldDB" id="A0A0R1SGI7"/>
<reference evidence="2 3" key="1">
    <citation type="journal article" date="2015" name="Genome Announc.">
        <title>Expanding the biotechnology potential of lactobacilli through comparative genomics of 213 strains and associated genera.</title>
        <authorList>
            <person name="Sun Z."/>
            <person name="Harris H.M."/>
            <person name="McCann A."/>
            <person name="Guo C."/>
            <person name="Argimon S."/>
            <person name="Zhang W."/>
            <person name="Yang X."/>
            <person name="Jeffery I.B."/>
            <person name="Cooney J.C."/>
            <person name="Kagawa T.F."/>
            <person name="Liu W."/>
            <person name="Song Y."/>
            <person name="Salvetti E."/>
            <person name="Wrobel A."/>
            <person name="Rasinkangas P."/>
            <person name="Parkhill J."/>
            <person name="Rea M.C."/>
            <person name="O'Sullivan O."/>
            <person name="Ritari J."/>
            <person name="Douillard F.P."/>
            <person name="Paul Ross R."/>
            <person name="Yang R."/>
            <person name="Briner A.E."/>
            <person name="Felis G.E."/>
            <person name="de Vos W.M."/>
            <person name="Barrangou R."/>
            <person name="Klaenhammer T.R."/>
            <person name="Caufield P.W."/>
            <person name="Cui Y."/>
            <person name="Zhang H."/>
            <person name="O'Toole P.W."/>
        </authorList>
    </citation>
    <scope>NUCLEOTIDE SEQUENCE [LARGE SCALE GENOMIC DNA]</scope>
    <source>
        <strain evidence="2 3">DSM 14421</strain>
    </source>
</reference>
<proteinExistence type="predicted"/>
<dbReference type="InterPro" id="IPR036291">
    <property type="entry name" value="NAD(P)-bd_dom_sf"/>
</dbReference>
<dbReference type="Pfam" id="PF01370">
    <property type="entry name" value="Epimerase"/>
    <property type="match status" value="1"/>
</dbReference>
<dbReference type="EMBL" id="AZEY01000029">
    <property type="protein sequence ID" value="KRL67726.1"/>
    <property type="molecule type" value="Genomic_DNA"/>
</dbReference>
<organism evidence="2 3">
    <name type="scientific">Lentilactobacillus diolivorans DSM 14421</name>
    <dbReference type="NCBI Taxonomy" id="1423739"/>
    <lineage>
        <taxon>Bacteria</taxon>
        <taxon>Bacillati</taxon>
        <taxon>Bacillota</taxon>
        <taxon>Bacilli</taxon>
        <taxon>Lactobacillales</taxon>
        <taxon>Lactobacillaceae</taxon>
        <taxon>Lentilactobacillus</taxon>
    </lineage>
</organism>
<dbReference type="RefSeq" id="WP_057864178.1">
    <property type="nucleotide sequence ID" value="NZ_AZEY01000029.1"/>
</dbReference>
<evidence type="ECO:0000313" key="2">
    <source>
        <dbReference type="EMBL" id="KRL67726.1"/>
    </source>
</evidence>
<feature type="domain" description="NAD-dependent epimerase/dehydratase" evidence="1">
    <location>
        <begin position="4"/>
        <end position="225"/>
    </location>
</feature>
<accession>A0A0R1SGI7</accession>
<evidence type="ECO:0000259" key="1">
    <source>
        <dbReference type="Pfam" id="PF01370"/>
    </source>
</evidence>
<dbReference type="Gene3D" id="3.40.50.720">
    <property type="entry name" value="NAD(P)-binding Rossmann-like Domain"/>
    <property type="match status" value="1"/>
</dbReference>
<name>A0A0R1SGI7_9LACO</name>
<dbReference type="InterPro" id="IPR051783">
    <property type="entry name" value="NAD(P)-dependent_oxidoreduct"/>
</dbReference>
<sequence>MTKVFVLGGTGFLGYYTIKELLSQGYQVKTVALPPMPADNLLPHEVDVQLGDINQMSDPDIITLLSDCDGFIYAAGKDERVVPAKPAMKFYYEANVLPTQRLARLAKQAGVKNFVVFGSYFAEFAERLPQYHLRDQAYPNTRLLQEQIAFAEGEGSMKVSSLRLPYIFGTMPGRMPLWKMFVDQARNQPVFPALRGGTAMVTVEQVAEAAVGAMAHGKHRGTYAISAKNMKYQEFYQMIVEALGQTDKTQVPVVPFEQMKPTYEQLDQQAEAEGKEHGIHMVISAEMQTEDLYLDPNDTKDVLGIKDHDVVKSIRQTLQKCVEAERISH</sequence>
<dbReference type="PATRIC" id="fig|1423739.3.peg.2680"/>
<evidence type="ECO:0000313" key="3">
    <source>
        <dbReference type="Proteomes" id="UP000052013"/>
    </source>
</evidence>
<dbReference type="GO" id="GO:0005737">
    <property type="term" value="C:cytoplasm"/>
    <property type="evidence" value="ECO:0007669"/>
    <property type="project" value="TreeGrafter"/>
</dbReference>
<dbReference type="PANTHER" id="PTHR48079">
    <property type="entry name" value="PROTEIN YEEZ"/>
    <property type="match status" value="1"/>
</dbReference>
<dbReference type="STRING" id="1423739.FC85_GL002582"/>